<dbReference type="Pfam" id="PF03993">
    <property type="entry name" value="DUF349"/>
    <property type="match status" value="5"/>
</dbReference>
<organism evidence="3 4">
    <name type="scientific">Candidatus Odoribacter faecigallinarum</name>
    <dbReference type="NCBI Taxonomy" id="2838706"/>
    <lineage>
        <taxon>Bacteria</taxon>
        <taxon>Pseudomonadati</taxon>
        <taxon>Bacteroidota</taxon>
        <taxon>Bacteroidia</taxon>
        <taxon>Bacteroidales</taxon>
        <taxon>Odoribacteraceae</taxon>
        <taxon>Odoribacter</taxon>
    </lineage>
</organism>
<feature type="coiled-coil region" evidence="1">
    <location>
        <begin position="119"/>
        <end position="146"/>
    </location>
</feature>
<reference evidence="3" key="2">
    <citation type="submission" date="2021-04" db="EMBL/GenBank/DDBJ databases">
        <authorList>
            <person name="Gilroy R."/>
        </authorList>
    </citation>
    <scope>NUCLEOTIDE SEQUENCE</scope>
    <source>
        <strain evidence="3">23274</strain>
    </source>
</reference>
<protein>
    <submittedName>
        <fullName evidence="3">DUF349 domain-containing protein</fullName>
    </submittedName>
</protein>
<keyword evidence="1" id="KW-0175">Coiled coil</keyword>
<feature type="region of interest" description="Disordered" evidence="2">
    <location>
        <begin position="1"/>
        <end position="44"/>
    </location>
</feature>
<feature type="compositionally biased region" description="Basic and acidic residues" evidence="2">
    <location>
        <begin position="34"/>
        <end position="44"/>
    </location>
</feature>
<accession>A0A9D2ABU6</accession>
<feature type="compositionally biased region" description="Basic and acidic residues" evidence="2">
    <location>
        <begin position="1"/>
        <end position="15"/>
    </location>
</feature>
<evidence type="ECO:0000256" key="2">
    <source>
        <dbReference type="SAM" id="MobiDB-lite"/>
    </source>
</evidence>
<comment type="caution">
    <text evidence="3">The sequence shown here is derived from an EMBL/GenBank/DDBJ whole genome shotgun (WGS) entry which is preliminary data.</text>
</comment>
<dbReference type="AlphaFoldDB" id="A0A9D2ABU6"/>
<evidence type="ECO:0000313" key="3">
    <source>
        <dbReference type="EMBL" id="HIX03132.1"/>
    </source>
</evidence>
<name>A0A9D2ABU6_9BACT</name>
<sequence length="619" mass="73703">MEQEHNMMPENEVQKPETLTENAVNETVNAQENESAKVENEKEQVEIPPIDFTNLSTADIVRQMQKLIEQYPVSALKEVMERLPEIFENKYKQEYEAALALFTADGDLPENFEYKNNSKEEFNNLYKLYKDKKNSVNRQLEAEREENLKIKLGIIEDLKALMQKEESMGKTFQEFRELQERWRNTGMVPQNQVNNLWETYHHHVENFYNYIKINKELRDLDLKRNLDAKTALCEEAEKLSEMNDIAGSFKQLQTLHSQWKEIGPIPKEQKDALWERFKQASNTINEKYHKFFETLKEEQENNLKIKEDICEKIDQLANGDYQTMAQWQSATEKIIALQQEWKQAGNVPQKDRNKIYKKFRGICDKFFDRKREFHKQWEVEAEKNLQLKLQLCEKAEALQNSTDWKSTTNQIIALQKEWKKIGPTAKKYSNKVWNRFRAACDVFFNNKSMHFKDKDAEQMKNLELKKALIEEAKQFTLSGNNEEDIEKLKEFQTRWNQIGFVPIKEKENIQEEFRAIIDQWFDQLDLDEFDRSLERFRAKISTLDADENKEYKIINEREKLVTKIRQLETDIHTWENNIGFINKSNKSESLLHELNLKIEKTKQRLALLQEKLKALDAII</sequence>
<dbReference type="InterPro" id="IPR007139">
    <property type="entry name" value="DUF349"/>
</dbReference>
<dbReference type="EMBL" id="DXFT01000066">
    <property type="protein sequence ID" value="HIX03132.1"/>
    <property type="molecule type" value="Genomic_DNA"/>
</dbReference>
<reference evidence="3" key="1">
    <citation type="journal article" date="2021" name="PeerJ">
        <title>Extensive microbial diversity within the chicken gut microbiome revealed by metagenomics and culture.</title>
        <authorList>
            <person name="Gilroy R."/>
            <person name="Ravi A."/>
            <person name="Getino M."/>
            <person name="Pursley I."/>
            <person name="Horton D.L."/>
            <person name="Alikhan N.F."/>
            <person name="Baker D."/>
            <person name="Gharbi K."/>
            <person name="Hall N."/>
            <person name="Watson M."/>
            <person name="Adriaenssens E.M."/>
            <person name="Foster-Nyarko E."/>
            <person name="Jarju S."/>
            <person name="Secka A."/>
            <person name="Antonio M."/>
            <person name="Oren A."/>
            <person name="Chaudhuri R.R."/>
            <person name="La Ragione R."/>
            <person name="Hildebrand F."/>
            <person name="Pallen M.J."/>
        </authorList>
    </citation>
    <scope>NUCLEOTIDE SEQUENCE</scope>
    <source>
        <strain evidence="3">23274</strain>
    </source>
</reference>
<dbReference type="Proteomes" id="UP000824202">
    <property type="component" value="Unassembled WGS sequence"/>
</dbReference>
<gene>
    <name evidence="3" type="ORF">H9863_03325</name>
</gene>
<feature type="compositionally biased region" description="Polar residues" evidence="2">
    <location>
        <begin position="17"/>
        <end position="33"/>
    </location>
</feature>
<proteinExistence type="predicted"/>
<evidence type="ECO:0000256" key="1">
    <source>
        <dbReference type="SAM" id="Coils"/>
    </source>
</evidence>
<feature type="coiled-coil region" evidence="1">
    <location>
        <begin position="557"/>
        <end position="618"/>
    </location>
</feature>
<evidence type="ECO:0000313" key="4">
    <source>
        <dbReference type="Proteomes" id="UP000824202"/>
    </source>
</evidence>